<sequence>MQGNIVSKNFALRLGFAESDFKQLRPRKRNGGTTATGDILTVEGALNLSWYHGSSSRIFRDMRFLVSSAKDFDMIIGARSITKHNLISPPNLGIVKRASLSDPEDAKLRGEVSKLESSIENLEEVMEEKAKSGKDLKKLEMKSEKQRLELEIMKLRVDKHKAEMKKETAEAKRLQKDIEDLETKQKKSDKKKTKENSDGKKTSAKPNGPDIKVMQPNGKTRTATGDSQRHPKL</sequence>
<evidence type="ECO:0000313" key="2">
    <source>
        <dbReference type="EMBL" id="KAF2192619.1"/>
    </source>
</evidence>
<gene>
    <name evidence="2" type="ORF">K469DRAFT_746012</name>
</gene>
<accession>A0A6A6EPC6</accession>
<evidence type="ECO:0000256" key="1">
    <source>
        <dbReference type="SAM" id="MobiDB-lite"/>
    </source>
</evidence>
<reference evidence="2" key="1">
    <citation type="journal article" date="2020" name="Stud. Mycol.">
        <title>101 Dothideomycetes genomes: a test case for predicting lifestyles and emergence of pathogens.</title>
        <authorList>
            <person name="Haridas S."/>
            <person name="Albert R."/>
            <person name="Binder M."/>
            <person name="Bloem J."/>
            <person name="Labutti K."/>
            <person name="Salamov A."/>
            <person name="Andreopoulos B."/>
            <person name="Baker S."/>
            <person name="Barry K."/>
            <person name="Bills G."/>
            <person name="Bluhm B."/>
            <person name="Cannon C."/>
            <person name="Castanera R."/>
            <person name="Culley D."/>
            <person name="Daum C."/>
            <person name="Ezra D."/>
            <person name="Gonzalez J."/>
            <person name="Henrissat B."/>
            <person name="Kuo A."/>
            <person name="Liang C."/>
            <person name="Lipzen A."/>
            <person name="Lutzoni F."/>
            <person name="Magnuson J."/>
            <person name="Mondo S."/>
            <person name="Nolan M."/>
            <person name="Ohm R."/>
            <person name="Pangilinan J."/>
            <person name="Park H.-J."/>
            <person name="Ramirez L."/>
            <person name="Alfaro M."/>
            <person name="Sun H."/>
            <person name="Tritt A."/>
            <person name="Yoshinaga Y."/>
            <person name="Zwiers L.-H."/>
            <person name="Turgeon B."/>
            <person name="Goodwin S."/>
            <person name="Spatafora J."/>
            <person name="Crous P."/>
            <person name="Grigoriev I."/>
        </authorList>
    </citation>
    <scope>NUCLEOTIDE SEQUENCE</scope>
    <source>
        <strain evidence="2">CBS 207.26</strain>
    </source>
</reference>
<organism evidence="2 3">
    <name type="scientific">Zopfia rhizophila CBS 207.26</name>
    <dbReference type="NCBI Taxonomy" id="1314779"/>
    <lineage>
        <taxon>Eukaryota</taxon>
        <taxon>Fungi</taxon>
        <taxon>Dikarya</taxon>
        <taxon>Ascomycota</taxon>
        <taxon>Pezizomycotina</taxon>
        <taxon>Dothideomycetes</taxon>
        <taxon>Dothideomycetes incertae sedis</taxon>
        <taxon>Zopfiaceae</taxon>
        <taxon>Zopfia</taxon>
    </lineage>
</organism>
<protein>
    <submittedName>
        <fullName evidence="2">Uncharacterized protein</fullName>
    </submittedName>
</protein>
<feature type="compositionally biased region" description="Polar residues" evidence="1">
    <location>
        <begin position="217"/>
        <end position="226"/>
    </location>
</feature>
<proteinExistence type="predicted"/>
<dbReference type="Proteomes" id="UP000800200">
    <property type="component" value="Unassembled WGS sequence"/>
</dbReference>
<keyword evidence="3" id="KW-1185">Reference proteome</keyword>
<dbReference type="EMBL" id="ML994615">
    <property type="protein sequence ID" value="KAF2192619.1"/>
    <property type="molecule type" value="Genomic_DNA"/>
</dbReference>
<name>A0A6A6EPC6_9PEZI</name>
<feature type="compositionally biased region" description="Basic and acidic residues" evidence="1">
    <location>
        <begin position="158"/>
        <end position="201"/>
    </location>
</feature>
<feature type="region of interest" description="Disordered" evidence="1">
    <location>
        <begin position="158"/>
        <end position="233"/>
    </location>
</feature>
<evidence type="ECO:0000313" key="3">
    <source>
        <dbReference type="Proteomes" id="UP000800200"/>
    </source>
</evidence>
<dbReference type="OrthoDB" id="3799661at2759"/>
<dbReference type="AlphaFoldDB" id="A0A6A6EPC6"/>